<dbReference type="Proteomes" id="UP000054321">
    <property type="component" value="Unassembled WGS sequence"/>
</dbReference>
<keyword evidence="1" id="KW-1133">Transmembrane helix</keyword>
<reference evidence="3" key="2">
    <citation type="submission" date="2015-01" db="EMBL/GenBank/DDBJ databases">
        <title>Evolutionary Origins and Diversification of the Mycorrhizal Mutualists.</title>
        <authorList>
            <consortium name="DOE Joint Genome Institute"/>
            <consortium name="Mycorrhizal Genomics Consortium"/>
            <person name="Kohler A."/>
            <person name="Kuo A."/>
            <person name="Nagy L.G."/>
            <person name="Floudas D."/>
            <person name="Copeland A."/>
            <person name="Barry K.W."/>
            <person name="Cichocki N."/>
            <person name="Veneault-Fourrey C."/>
            <person name="LaButti K."/>
            <person name="Lindquist E.A."/>
            <person name="Lipzen A."/>
            <person name="Lundell T."/>
            <person name="Morin E."/>
            <person name="Murat C."/>
            <person name="Riley R."/>
            <person name="Ohm R."/>
            <person name="Sun H."/>
            <person name="Tunlid A."/>
            <person name="Henrissat B."/>
            <person name="Grigoriev I.V."/>
            <person name="Hibbett D.S."/>
            <person name="Martin F."/>
        </authorList>
    </citation>
    <scope>NUCLEOTIDE SEQUENCE [LARGE SCALE GENOMIC DNA]</scope>
    <source>
        <strain evidence="3">Zn</strain>
    </source>
</reference>
<keyword evidence="1" id="KW-0812">Transmembrane</keyword>
<gene>
    <name evidence="2" type="ORF">OIDMADRAFT_52989</name>
</gene>
<keyword evidence="3" id="KW-1185">Reference proteome</keyword>
<sequence length="393" mass="44887">MASLSCEFPLERITETELQDLCRVLWSWPPCEERRVGKPCENCPPNRSKRLGQFFDYYKGLTASYDPDNGPGERPALSTHQNLFEIIQVLKAEPTRTRKQLLHKAFPNEAGQCSVSATDQENAINLAVKIMIMVNCSAEHPSSGFIEDGTFQIPWRNDVTFTQFITDSFPMTDHPILNDDEELKKLDIKTALTAKKLKKRAGLKFRPTDDLRSHLKFDRKTAVVEVYHHTAFLKEHLRLTKDKHLNVDVTEALKLGALPRQLALETLDSIQKILFPLADPKSRALLRSLTCTSSFDPDSLRFESASIRNGDEKDIRYHYLGARLADLYEELENPTPRGMEKWFQRKSGARYVMMATFIGVVIAILFGMAGLALSIYQSWLTYQQWQHPIQLVG</sequence>
<organism evidence="2 3">
    <name type="scientific">Oidiodendron maius (strain Zn)</name>
    <dbReference type="NCBI Taxonomy" id="913774"/>
    <lineage>
        <taxon>Eukaryota</taxon>
        <taxon>Fungi</taxon>
        <taxon>Dikarya</taxon>
        <taxon>Ascomycota</taxon>
        <taxon>Pezizomycotina</taxon>
        <taxon>Leotiomycetes</taxon>
        <taxon>Leotiomycetes incertae sedis</taxon>
        <taxon>Myxotrichaceae</taxon>
        <taxon>Oidiodendron</taxon>
    </lineage>
</organism>
<proteinExistence type="predicted"/>
<protein>
    <submittedName>
        <fullName evidence="2">Uncharacterized protein</fullName>
    </submittedName>
</protein>
<dbReference type="AlphaFoldDB" id="A0A0C3DMF3"/>
<evidence type="ECO:0000313" key="2">
    <source>
        <dbReference type="EMBL" id="KIN03193.1"/>
    </source>
</evidence>
<evidence type="ECO:0000313" key="3">
    <source>
        <dbReference type="Proteomes" id="UP000054321"/>
    </source>
</evidence>
<keyword evidence="1" id="KW-0472">Membrane</keyword>
<dbReference type="InParanoid" id="A0A0C3DMF3"/>
<dbReference type="OrthoDB" id="5428890at2759"/>
<evidence type="ECO:0000256" key="1">
    <source>
        <dbReference type="SAM" id="Phobius"/>
    </source>
</evidence>
<dbReference type="HOGENOM" id="CLU_062847_0_0_1"/>
<dbReference type="EMBL" id="KN832874">
    <property type="protein sequence ID" value="KIN03193.1"/>
    <property type="molecule type" value="Genomic_DNA"/>
</dbReference>
<name>A0A0C3DMF3_OIDMZ</name>
<dbReference type="STRING" id="913774.A0A0C3DMF3"/>
<reference evidence="2 3" key="1">
    <citation type="submission" date="2014-04" db="EMBL/GenBank/DDBJ databases">
        <authorList>
            <consortium name="DOE Joint Genome Institute"/>
            <person name="Kuo A."/>
            <person name="Martino E."/>
            <person name="Perotto S."/>
            <person name="Kohler A."/>
            <person name="Nagy L.G."/>
            <person name="Floudas D."/>
            <person name="Copeland A."/>
            <person name="Barry K.W."/>
            <person name="Cichocki N."/>
            <person name="Veneault-Fourrey C."/>
            <person name="LaButti K."/>
            <person name="Lindquist E.A."/>
            <person name="Lipzen A."/>
            <person name="Lundell T."/>
            <person name="Morin E."/>
            <person name="Murat C."/>
            <person name="Sun H."/>
            <person name="Tunlid A."/>
            <person name="Henrissat B."/>
            <person name="Grigoriev I.V."/>
            <person name="Hibbett D.S."/>
            <person name="Martin F."/>
            <person name="Nordberg H.P."/>
            <person name="Cantor M.N."/>
            <person name="Hua S.X."/>
        </authorList>
    </citation>
    <scope>NUCLEOTIDE SEQUENCE [LARGE SCALE GENOMIC DNA]</scope>
    <source>
        <strain evidence="2 3">Zn</strain>
    </source>
</reference>
<accession>A0A0C3DMF3</accession>
<feature type="transmembrane region" description="Helical" evidence="1">
    <location>
        <begin position="351"/>
        <end position="376"/>
    </location>
</feature>